<protein>
    <submittedName>
        <fullName evidence="1">Uncharacterized protein</fullName>
    </submittedName>
</protein>
<proteinExistence type="predicted"/>
<organism evidence="1 2">
    <name type="scientific">Coleofasciculus chthonoplastes PCC 7420</name>
    <dbReference type="NCBI Taxonomy" id="118168"/>
    <lineage>
        <taxon>Bacteria</taxon>
        <taxon>Bacillati</taxon>
        <taxon>Cyanobacteriota</taxon>
        <taxon>Cyanophyceae</taxon>
        <taxon>Coleofasciculales</taxon>
        <taxon>Coleofasciculaceae</taxon>
        <taxon>Coleofasciculus</taxon>
    </lineage>
</organism>
<dbReference type="STRING" id="118168.MC7420_5357"/>
<gene>
    <name evidence="1" type="ORF">MC7420_5357</name>
</gene>
<dbReference type="HOGENOM" id="CLU_3249986_0_0_3"/>
<dbReference type="AlphaFoldDB" id="B4VQ41"/>
<evidence type="ECO:0000313" key="2">
    <source>
        <dbReference type="Proteomes" id="UP000003835"/>
    </source>
</evidence>
<keyword evidence="2" id="KW-1185">Reference proteome</keyword>
<dbReference type="EMBL" id="DS989847">
    <property type="protein sequence ID" value="EDX75923.1"/>
    <property type="molecule type" value="Genomic_DNA"/>
</dbReference>
<dbReference type="Proteomes" id="UP000003835">
    <property type="component" value="Unassembled WGS sequence"/>
</dbReference>
<name>B4VQ41_9CYAN</name>
<sequence length="42" mass="4793">MENVLKGQQDRVRSDRYQYLHPAIAATPLSRMSLTLEFVVSA</sequence>
<accession>B4VQ41</accession>
<reference evidence="1 2" key="1">
    <citation type="submission" date="2008-07" db="EMBL/GenBank/DDBJ databases">
        <authorList>
            <person name="Tandeau de Marsac N."/>
            <person name="Ferriera S."/>
            <person name="Johnson J."/>
            <person name="Kravitz S."/>
            <person name="Beeson K."/>
            <person name="Sutton G."/>
            <person name="Rogers Y.-H."/>
            <person name="Friedman R."/>
            <person name="Frazier M."/>
            <person name="Venter J.C."/>
        </authorList>
    </citation>
    <scope>NUCLEOTIDE SEQUENCE [LARGE SCALE GENOMIC DNA]</scope>
    <source>
        <strain evidence="1 2">PCC 7420</strain>
    </source>
</reference>
<evidence type="ECO:0000313" key="1">
    <source>
        <dbReference type="EMBL" id="EDX75923.1"/>
    </source>
</evidence>